<sequence>MVETVEIVLNEHERPLIPSGCHPIEERRYTIGTDEIAKMYDEIKQWVENRAPGGMAYGRPRLGKTYAVRYLKHALPLDFGDNLPIFHYSCEQGKKQANENKFYEDLLVSVGHGLPFAGKVPMKSNRLIKYFIEKAQSSGTNRVLLFIDDAQSLLELEYKILMDIYNRLELAAVSLTIILVGQEELVHQRTAFLASKKAQIVGRFMVHEYKFSGLKTLSELETLLDGYDITSEYPAGSGWSPTKYFFPQAYLNGFRLKSYAVDLLDIFKELRAEAGLHKNMEIPMQYLTLTIEYILKKFGVNGLDQEFLTKINWIEAIRKSGYIENEIFMEML</sequence>
<name>A0A4Y8QAB8_9BACL</name>
<accession>A0A4Y8QAB8</accession>
<organism evidence="2 3">
    <name type="scientific">Paenibacillus athensensis</name>
    <dbReference type="NCBI Taxonomy" id="1967502"/>
    <lineage>
        <taxon>Bacteria</taxon>
        <taxon>Bacillati</taxon>
        <taxon>Bacillota</taxon>
        <taxon>Bacilli</taxon>
        <taxon>Bacillales</taxon>
        <taxon>Paenibacillaceae</taxon>
        <taxon>Paenibacillus</taxon>
    </lineage>
</organism>
<proteinExistence type="predicted"/>
<dbReference type="Gene3D" id="3.40.50.300">
    <property type="entry name" value="P-loop containing nucleotide triphosphate hydrolases"/>
    <property type="match status" value="1"/>
</dbReference>
<gene>
    <name evidence="2" type="ORF">B5M42_00940</name>
</gene>
<protein>
    <submittedName>
        <fullName evidence="2">AAA family ATPase</fullName>
    </submittedName>
</protein>
<dbReference type="EMBL" id="MYFO01000001">
    <property type="protein sequence ID" value="TFE91837.1"/>
    <property type="molecule type" value="Genomic_DNA"/>
</dbReference>
<feature type="domain" description="ORC1/DEAH AAA+ ATPase" evidence="1">
    <location>
        <begin position="54"/>
        <end position="187"/>
    </location>
</feature>
<comment type="caution">
    <text evidence="2">The sequence shown here is derived from an EMBL/GenBank/DDBJ whole genome shotgun (WGS) entry which is preliminary data.</text>
</comment>
<evidence type="ECO:0000259" key="1">
    <source>
        <dbReference type="Pfam" id="PF13401"/>
    </source>
</evidence>
<dbReference type="Pfam" id="PF13401">
    <property type="entry name" value="AAA_22"/>
    <property type="match status" value="1"/>
</dbReference>
<dbReference type="GO" id="GO:0016887">
    <property type="term" value="F:ATP hydrolysis activity"/>
    <property type="evidence" value="ECO:0007669"/>
    <property type="project" value="InterPro"/>
</dbReference>
<dbReference type="AlphaFoldDB" id="A0A4Y8QAB8"/>
<dbReference type="SUPFAM" id="SSF52540">
    <property type="entry name" value="P-loop containing nucleoside triphosphate hydrolases"/>
    <property type="match status" value="1"/>
</dbReference>
<reference evidence="2 3" key="1">
    <citation type="submission" date="2017-03" db="EMBL/GenBank/DDBJ databases">
        <title>Isolation of Levoglucosan Utilizing Bacteria.</title>
        <authorList>
            <person name="Arya A.S."/>
        </authorList>
    </citation>
    <scope>NUCLEOTIDE SEQUENCE [LARGE SCALE GENOMIC DNA]</scope>
    <source>
        <strain evidence="2 3">MEC069</strain>
    </source>
</reference>
<dbReference type="Proteomes" id="UP000298246">
    <property type="component" value="Unassembled WGS sequence"/>
</dbReference>
<dbReference type="InterPro" id="IPR049945">
    <property type="entry name" value="AAA_22"/>
</dbReference>
<keyword evidence="3" id="KW-1185">Reference proteome</keyword>
<evidence type="ECO:0000313" key="3">
    <source>
        <dbReference type="Proteomes" id="UP000298246"/>
    </source>
</evidence>
<evidence type="ECO:0000313" key="2">
    <source>
        <dbReference type="EMBL" id="TFE91837.1"/>
    </source>
</evidence>
<dbReference type="InterPro" id="IPR027417">
    <property type="entry name" value="P-loop_NTPase"/>
</dbReference>